<evidence type="ECO:0000256" key="4">
    <source>
        <dbReference type="ARBA" id="ARBA00022448"/>
    </source>
</evidence>
<dbReference type="PANTHER" id="PTHR34982">
    <property type="entry name" value="YOP PROTEINS TRANSLOCATION PROTEIN L"/>
    <property type="match status" value="1"/>
</dbReference>
<keyword evidence="10" id="KW-0282">Flagellum</keyword>
<reference evidence="10 11" key="1">
    <citation type="submission" date="2020-08" db="EMBL/GenBank/DDBJ databases">
        <title>Genomic Encyclopedia of Type Strains, Phase IV (KMG-IV): sequencing the most valuable type-strain genomes for metagenomic binning, comparative biology and taxonomic classification.</title>
        <authorList>
            <person name="Goeker M."/>
        </authorList>
    </citation>
    <scope>NUCLEOTIDE SEQUENCE [LARGE SCALE GENOMIC DNA]</scope>
    <source>
        <strain evidence="10 11">DSM 23958</strain>
    </source>
</reference>
<dbReference type="RefSeq" id="WP_246071544.1">
    <property type="nucleotide sequence ID" value="NZ_CP040709.1"/>
</dbReference>
<keyword evidence="7" id="KW-1006">Bacterial flagellum protein export</keyword>
<feature type="region of interest" description="Disordered" evidence="8">
    <location>
        <begin position="1"/>
        <end position="78"/>
    </location>
</feature>
<protein>
    <recommendedName>
        <fullName evidence="3">Flagellar assembly protein FliH</fullName>
    </recommendedName>
</protein>
<keyword evidence="5" id="KW-1005">Bacterial flagellum biogenesis</keyword>
<evidence type="ECO:0000256" key="3">
    <source>
        <dbReference type="ARBA" id="ARBA00016507"/>
    </source>
</evidence>
<dbReference type="GO" id="GO:0015031">
    <property type="term" value="P:protein transport"/>
    <property type="evidence" value="ECO:0007669"/>
    <property type="project" value="UniProtKB-KW"/>
</dbReference>
<comment type="similarity">
    <text evidence="2">Belongs to the FliH family.</text>
</comment>
<keyword evidence="11" id="KW-1185">Reference proteome</keyword>
<keyword evidence="4" id="KW-0813">Transport</keyword>
<evidence type="ECO:0000256" key="1">
    <source>
        <dbReference type="ARBA" id="ARBA00003041"/>
    </source>
</evidence>
<dbReference type="PANTHER" id="PTHR34982:SF1">
    <property type="entry name" value="FLAGELLAR ASSEMBLY PROTEIN FLIH"/>
    <property type="match status" value="1"/>
</dbReference>
<evidence type="ECO:0000313" key="11">
    <source>
        <dbReference type="Proteomes" id="UP000554837"/>
    </source>
</evidence>
<organism evidence="10 11">
    <name type="scientific">Inhella inkyongensis</name>
    <dbReference type="NCBI Taxonomy" id="392593"/>
    <lineage>
        <taxon>Bacteria</taxon>
        <taxon>Pseudomonadati</taxon>
        <taxon>Pseudomonadota</taxon>
        <taxon>Betaproteobacteria</taxon>
        <taxon>Burkholderiales</taxon>
        <taxon>Sphaerotilaceae</taxon>
        <taxon>Inhella</taxon>
    </lineage>
</organism>
<dbReference type="Proteomes" id="UP000554837">
    <property type="component" value="Unassembled WGS sequence"/>
</dbReference>
<evidence type="ECO:0000256" key="6">
    <source>
        <dbReference type="ARBA" id="ARBA00022927"/>
    </source>
</evidence>
<keyword evidence="6" id="KW-0653">Protein transport</keyword>
<evidence type="ECO:0000259" key="9">
    <source>
        <dbReference type="Pfam" id="PF02108"/>
    </source>
</evidence>
<evidence type="ECO:0000256" key="2">
    <source>
        <dbReference type="ARBA" id="ARBA00006602"/>
    </source>
</evidence>
<comment type="caution">
    <text evidence="10">The sequence shown here is derived from an EMBL/GenBank/DDBJ whole genome shotgun (WGS) entry which is preliminary data.</text>
</comment>
<comment type="function">
    <text evidence="1">Needed for flagellar regrowth and assembly.</text>
</comment>
<name>A0A840SBR2_9BURK</name>
<dbReference type="Pfam" id="PF02108">
    <property type="entry name" value="FliH"/>
    <property type="match status" value="1"/>
</dbReference>
<dbReference type="InterPro" id="IPR051472">
    <property type="entry name" value="T3SS_Stator/FliH"/>
</dbReference>
<gene>
    <name evidence="10" type="ORF">HNQ51_003232</name>
</gene>
<dbReference type="InterPro" id="IPR018035">
    <property type="entry name" value="Flagellar_FliH/T3SS_HrpE"/>
</dbReference>
<keyword evidence="10" id="KW-0969">Cilium</keyword>
<feature type="domain" description="Flagellar assembly protein FliH/Type III secretion system HrpE" evidence="9">
    <location>
        <begin position="110"/>
        <end position="233"/>
    </location>
</feature>
<keyword evidence="10" id="KW-0966">Cell projection</keyword>
<accession>A0A840SBR2</accession>
<evidence type="ECO:0000313" key="10">
    <source>
        <dbReference type="EMBL" id="MBB5205901.1"/>
    </source>
</evidence>
<dbReference type="GO" id="GO:0005829">
    <property type="term" value="C:cytosol"/>
    <property type="evidence" value="ECO:0007669"/>
    <property type="project" value="TreeGrafter"/>
</dbReference>
<sequence>MWEPRAMNAKTVRNVPPPLGAENRPSYGRFIPREELEGAQAWQPDSLGDQQTARPPISAPAPKAEPKPPPPPPPHPRELLAAARQAGYQDGYRDGNAAAEAFKAQHARQVAVQLGALVQSFDAAFGELEARMAEALTHSAVELAKQVVREELRIHPEHIARIAHDAVEALMLSARHVRVYVNPADLPLVEAGAADALRSRGAQLVGEPSIERGGCQIESDIASVDALIAKRWQLAAQQLGTHSAWHEPEAGDGLVEEN</sequence>
<proteinExistence type="inferred from homology"/>
<dbReference type="AlphaFoldDB" id="A0A840SBR2"/>
<evidence type="ECO:0000256" key="8">
    <source>
        <dbReference type="SAM" id="MobiDB-lite"/>
    </source>
</evidence>
<dbReference type="GO" id="GO:0044781">
    <property type="term" value="P:bacterial-type flagellum organization"/>
    <property type="evidence" value="ECO:0007669"/>
    <property type="project" value="UniProtKB-KW"/>
</dbReference>
<evidence type="ECO:0000256" key="5">
    <source>
        <dbReference type="ARBA" id="ARBA00022795"/>
    </source>
</evidence>
<evidence type="ECO:0000256" key="7">
    <source>
        <dbReference type="ARBA" id="ARBA00023225"/>
    </source>
</evidence>
<dbReference type="EMBL" id="JACHHO010000006">
    <property type="protein sequence ID" value="MBB5205901.1"/>
    <property type="molecule type" value="Genomic_DNA"/>
</dbReference>